<reference evidence="2 3" key="1">
    <citation type="journal article" date="2019" name="Nat. Ecol. Evol.">
        <title>Megaphylogeny resolves global patterns of mushroom evolution.</title>
        <authorList>
            <person name="Varga T."/>
            <person name="Krizsan K."/>
            <person name="Foldi C."/>
            <person name="Dima B."/>
            <person name="Sanchez-Garcia M."/>
            <person name="Sanchez-Ramirez S."/>
            <person name="Szollosi G.J."/>
            <person name="Szarkandi J.G."/>
            <person name="Papp V."/>
            <person name="Albert L."/>
            <person name="Andreopoulos W."/>
            <person name="Angelini C."/>
            <person name="Antonin V."/>
            <person name="Barry K.W."/>
            <person name="Bougher N.L."/>
            <person name="Buchanan P."/>
            <person name="Buyck B."/>
            <person name="Bense V."/>
            <person name="Catcheside P."/>
            <person name="Chovatia M."/>
            <person name="Cooper J."/>
            <person name="Damon W."/>
            <person name="Desjardin D."/>
            <person name="Finy P."/>
            <person name="Geml J."/>
            <person name="Haridas S."/>
            <person name="Hughes K."/>
            <person name="Justo A."/>
            <person name="Karasinski D."/>
            <person name="Kautmanova I."/>
            <person name="Kiss B."/>
            <person name="Kocsube S."/>
            <person name="Kotiranta H."/>
            <person name="LaButti K.M."/>
            <person name="Lechner B.E."/>
            <person name="Liimatainen K."/>
            <person name="Lipzen A."/>
            <person name="Lukacs Z."/>
            <person name="Mihaltcheva S."/>
            <person name="Morgado L.N."/>
            <person name="Niskanen T."/>
            <person name="Noordeloos M.E."/>
            <person name="Ohm R.A."/>
            <person name="Ortiz-Santana B."/>
            <person name="Ovrebo C."/>
            <person name="Racz N."/>
            <person name="Riley R."/>
            <person name="Savchenko A."/>
            <person name="Shiryaev A."/>
            <person name="Soop K."/>
            <person name="Spirin V."/>
            <person name="Szebenyi C."/>
            <person name="Tomsovsky M."/>
            <person name="Tulloss R.E."/>
            <person name="Uehling J."/>
            <person name="Grigoriev I.V."/>
            <person name="Vagvolgyi C."/>
            <person name="Papp T."/>
            <person name="Martin F.M."/>
            <person name="Miettinen O."/>
            <person name="Hibbett D.S."/>
            <person name="Nagy L.G."/>
        </authorList>
    </citation>
    <scope>NUCLEOTIDE SEQUENCE [LARGE SCALE GENOMIC DNA]</scope>
    <source>
        <strain evidence="2 3">FP101781</strain>
    </source>
</reference>
<sequence length="319" mass="35836">MARRGGVDPVLEGGRDGDIVIPVMGPTKSGKSRFLNQLIPSESPVFEVGTRLASCTAAVRSHPVLRAPREYHQLNGMLKGRRVVLVDTPGFDDTNMGDEEILILISEWLTRSYRKGMLVGGVLYIHDITREGSMSRSPTIFSKLCGEDAMDQVAIVTTKWDRLSDPNEGEVKLEELTADLWSTMINCGARVVRLRPSGHDSSRFPMHWAPWDIVYQLVIAAEARRVEYRILHIQDEIVNQRLPLPNTDAGRELQMSLDKLLRKARELRKQAKQASKAGKPIELLQARQQEIERVIAKLDALDPPSFAVRAQRWIQGLTS</sequence>
<keyword evidence="1" id="KW-0175">Coiled coil</keyword>
<organism evidence="2 3">
    <name type="scientific">Coprinellus micaceus</name>
    <name type="common">Glistening ink-cap mushroom</name>
    <name type="synonym">Coprinus micaceus</name>
    <dbReference type="NCBI Taxonomy" id="71717"/>
    <lineage>
        <taxon>Eukaryota</taxon>
        <taxon>Fungi</taxon>
        <taxon>Dikarya</taxon>
        <taxon>Basidiomycota</taxon>
        <taxon>Agaricomycotina</taxon>
        <taxon>Agaricomycetes</taxon>
        <taxon>Agaricomycetidae</taxon>
        <taxon>Agaricales</taxon>
        <taxon>Agaricineae</taxon>
        <taxon>Psathyrellaceae</taxon>
        <taxon>Coprinellus</taxon>
    </lineage>
</organism>
<dbReference type="InterPro" id="IPR027417">
    <property type="entry name" value="P-loop_NTPase"/>
</dbReference>
<keyword evidence="3" id="KW-1185">Reference proteome</keyword>
<comment type="caution">
    <text evidence="2">The sequence shown here is derived from an EMBL/GenBank/DDBJ whole genome shotgun (WGS) entry which is preliminary data.</text>
</comment>
<dbReference type="OrthoDB" id="8954335at2759"/>
<dbReference type="Gene3D" id="3.40.50.300">
    <property type="entry name" value="P-loop containing nucleotide triphosphate hydrolases"/>
    <property type="match status" value="1"/>
</dbReference>
<dbReference type="Proteomes" id="UP000298030">
    <property type="component" value="Unassembled WGS sequence"/>
</dbReference>
<dbReference type="SUPFAM" id="SSF52540">
    <property type="entry name" value="P-loop containing nucleoside triphosphate hydrolases"/>
    <property type="match status" value="1"/>
</dbReference>
<feature type="coiled-coil region" evidence="1">
    <location>
        <begin position="250"/>
        <end position="301"/>
    </location>
</feature>
<dbReference type="EMBL" id="QPFP01000137">
    <property type="protein sequence ID" value="TEB20530.1"/>
    <property type="molecule type" value="Genomic_DNA"/>
</dbReference>
<dbReference type="AlphaFoldDB" id="A0A4Y7SH89"/>
<name>A0A4Y7SH89_COPMI</name>
<evidence type="ECO:0000256" key="1">
    <source>
        <dbReference type="SAM" id="Coils"/>
    </source>
</evidence>
<proteinExistence type="predicted"/>
<gene>
    <name evidence="2" type="ORF">FA13DRAFT_1742843</name>
</gene>
<evidence type="ECO:0000313" key="2">
    <source>
        <dbReference type="EMBL" id="TEB20530.1"/>
    </source>
</evidence>
<accession>A0A4Y7SH89</accession>
<protein>
    <submittedName>
        <fullName evidence="2">Uncharacterized protein</fullName>
    </submittedName>
</protein>
<evidence type="ECO:0000313" key="3">
    <source>
        <dbReference type="Proteomes" id="UP000298030"/>
    </source>
</evidence>